<gene>
    <name evidence="2" type="ORF">EI74_0539</name>
</gene>
<keyword evidence="1" id="KW-0175">Coiled coil</keyword>
<dbReference type="RefSeq" id="WP_094254701.1">
    <property type="nucleotide sequence ID" value="NZ_NNCE01000004.1"/>
</dbReference>
<organism evidence="2 3">
    <name type="scientific">Mycoplasma testudineum</name>
    <dbReference type="NCBI Taxonomy" id="244584"/>
    <lineage>
        <taxon>Bacteria</taxon>
        <taxon>Bacillati</taxon>
        <taxon>Mycoplasmatota</taxon>
        <taxon>Mollicutes</taxon>
        <taxon>Mycoplasmataceae</taxon>
        <taxon>Mycoplasma</taxon>
    </lineage>
</organism>
<evidence type="ECO:0000313" key="3">
    <source>
        <dbReference type="Proteomes" id="UP000295518"/>
    </source>
</evidence>
<keyword evidence="3" id="KW-1185">Reference proteome</keyword>
<dbReference type="Proteomes" id="UP000295518">
    <property type="component" value="Unassembled WGS sequence"/>
</dbReference>
<dbReference type="EMBL" id="SNWN01000012">
    <property type="protein sequence ID" value="TDO19900.1"/>
    <property type="molecule type" value="Genomic_DNA"/>
</dbReference>
<accession>A0A4R6ICC5</accession>
<protein>
    <submittedName>
        <fullName evidence="2">Uncharacterized protein</fullName>
    </submittedName>
</protein>
<evidence type="ECO:0000256" key="1">
    <source>
        <dbReference type="SAM" id="Coils"/>
    </source>
</evidence>
<comment type="caution">
    <text evidence="2">The sequence shown here is derived from an EMBL/GenBank/DDBJ whole genome shotgun (WGS) entry which is preliminary data.</text>
</comment>
<proteinExistence type="predicted"/>
<dbReference type="AlphaFoldDB" id="A0A4R6ICC5"/>
<feature type="coiled-coil region" evidence="1">
    <location>
        <begin position="210"/>
        <end position="276"/>
    </location>
</feature>
<evidence type="ECO:0000313" key="2">
    <source>
        <dbReference type="EMBL" id="TDO19900.1"/>
    </source>
</evidence>
<name>A0A4R6ICC5_9MOLU</name>
<reference evidence="2 3" key="1">
    <citation type="submission" date="2019-03" db="EMBL/GenBank/DDBJ databases">
        <title>Genomic Encyclopedia of Archaeal and Bacterial Type Strains, Phase II (KMG-II): from individual species to whole genera.</title>
        <authorList>
            <person name="Goeker M."/>
        </authorList>
    </citation>
    <scope>NUCLEOTIDE SEQUENCE [LARGE SCALE GENOMIC DNA]</scope>
    <source>
        <strain evidence="2 3">ATCC 700618</strain>
    </source>
</reference>
<sequence length="398" mass="46928">MLLVKKIEIIKAYLGSNLMVNSIEIKPNRLYYIISDFENLRNNFKYAFINNLNYPSLIKVNNISILDFDPSRFGMLDFETFFNNNDLKNVTQFISQSIFKNKKIKSVFLQSQELINFQINELILKSNGASEEELRNYSIKFTKYMDPLFHHLEEVYSRHNYIFDDYDFTSRYYLFAKQNKGIKLYQSDNLDTLKLSIKKYRNTLLKSELLLSQRNQINHAKLNYKKIEAELLDMEKVLFSKYGHNFNKDKGNIELLTALENKIVNWKEYRESLINEYFKINKLESLESTKISNLTFAQKLKIFLTFSLLSFSQILFIPTLNKELINDEERNSISNLLKSVSNNSTIFIESKNLSDVLADQFSIINISENGIQTQFDATRNSVAIDNKTINLWKDLEWK</sequence>